<sequence length="149" mass="17026">MISMRVTELLRLTTTSGRTYLIVNQLDTEGLEVIWKGFTPQGIFKAGIDMVAELMVKHRPAILVFNVLEHNTSEELQRYATAALLEYAKKYFMRTFSGQKFKRVIVTNTIGPEDVEEPSKGYFVRLSEPRVETVYTSSTEEAYHIAGLR</sequence>
<keyword evidence="2" id="KW-1185">Reference proteome</keyword>
<reference evidence="2" key="1">
    <citation type="journal article" date="2019" name="Int. J. Syst. Evol. Microbiol.">
        <title>The Global Catalogue of Microorganisms (GCM) 10K type strain sequencing project: providing services to taxonomists for standard genome sequencing and annotation.</title>
        <authorList>
            <consortium name="The Broad Institute Genomics Platform"/>
            <consortium name="The Broad Institute Genome Sequencing Center for Infectious Disease"/>
            <person name="Wu L."/>
            <person name="Ma J."/>
        </authorList>
    </citation>
    <scope>NUCLEOTIDE SEQUENCE [LARGE SCALE GENOMIC DNA]</scope>
    <source>
        <strain evidence="2">CCUG 58938</strain>
    </source>
</reference>
<protein>
    <submittedName>
        <fullName evidence="1">Uncharacterized protein</fullName>
    </submittedName>
</protein>
<gene>
    <name evidence="1" type="ORF">ACFQ21_04775</name>
</gene>
<dbReference type="Proteomes" id="UP001597112">
    <property type="component" value="Unassembled WGS sequence"/>
</dbReference>
<proteinExistence type="predicted"/>
<accession>A0ABW3JXA5</accession>
<name>A0ABW3JXA5_9BACT</name>
<dbReference type="RefSeq" id="WP_377575571.1">
    <property type="nucleotide sequence ID" value="NZ_JBHTKA010000001.1"/>
</dbReference>
<organism evidence="1 2">
    <name type="scientific">Ohtaekwangia kribbensis</name>
    <dbReference type="NCBI Taxonomy" id="688913"/>
    <lineage>
        <taxon>Bacteria</taxon>
        <taxon>Pseudomonadati</taxon>
        <taxon>Bacteroidota</taxon>
        <taxon>Cytophagia</taxon>
        <taxon>Cytophagales</taxon>
        <taxon>Fulvivirgaceae</taxon>
        <taxon>Ohtaekwangia</taxon>
    </lineage>
</organism>
<evidence type="ECO:0000313" key="1">
    <source>
        <dbReference type="EMBL" id="MFD0998605.1"/>
    </source>
</evidence>
<evidence type="ECO:0000313" key="2">
    <source>
        <dbReference type="Proteomes" id="UP001597112"/>
    </source>
</evidence>
<comment type="caution">
    <text evidence="1">The sequence shown here is derived from an EMBL/GenBank/DDBJ whole genome shotgun (WGS) entry which is preliminary data.</text>
</comment>
<dbReference type="EMBL" id="JBHTKA010000001">
    <property type="protein sequence ID" value="MFD0998605.1"/>
    <property type="molecule type" value="Genomic_DNA"/>
</dbReference>